<sequence length="68" mass="7444">AIGGRRRSELIRCDLRKTYSAEARSRHIPLPHGDSGLPGWSWLSAGGHQTMRLVMTTTATLSAPWLAS</sequence>
<dbReference type="AlphaFoldDB" id="A0A367LKG0"/>
<evidence type="ECO:0000313" key="2">
    <source>
        <dbReference type="Proteomes" id="UP000253664"/>
    </source>
</evidence>
<organism evidence="1 2">
    <name type="scientific">Ophiocordyceps polyrhachis-furcata BCC 54312</name>
    <dbReference type="NCBI Taxonomy" id="1330021"/>
    <lineage>
        <taxon>Eukaryota</taxon>
        <taxon>Fungi</taxon>
        <taxon>Dikarya</taxon>
        <taxon>Ascomycota</taxon>
        <taxon>Pezizomycotina</taxon>
        <taxon>Sordariomycetes</taxon>
        <taxon>Hypocreomycetidae</taxon>
        <taxon>Hypocreales</taxon>
        <taxon>Ophiocordycipitaceae</taxon>
        <taxon>Ophiocordyceps</taxon>
    </lineage>
</organism>
<dbReference type="EMBL" id="LKCN02000003">
    <property type="protein sequence ID" value="RCI14889.1"/>
    <property type="molecule type" value="Genomic_DNA"/>
</dbReference>
<keyword evidence="2" id="KW-1185">Reference proteome</keyword>
<accession>A0A367LKG0</accession>
<reference evidence="1 2" key="1">
    <citation type="journal article" date="2015" name="BMC Genomics">
        <title>Insights from the genome of Ophiocordyceps polyrhachis-furcata to pathogenicity and host specificity in insect fungi.</title>
        <authorList>
            <person name="Wichadakul D."/>
            <person name="Kobmoo N."/>
            <person name="Ingsriswang S."/>
            <person name="Tangphatsornruang S."/>
            <person name="Chantasingh D."/>
            <person name="Luangsa-ard J.J."/>
            <person name="Eurwilaichitr L."/>
        </authorList>
    </citation>
    <scope>NUCLEOTIDE SEQUENCE [LARGE SCALE GENOMIC DNA]</scope>
    <source>
        <strain evidence="1 2">BCC 54312</strain>
    </source>
</reference>
<gene>
    <name evidence="1" type="ORF">L249_6991</name>
</gene>
<dbReference type="Proteomes" id="UP000253664">
    <property type="component" value="Unassembled WGS sequence"/>
</dbReference>
<feature type="non-terminal residue" evidence="1">
    <location>
        <position position="1"/>
    </location>
</feature>
<protein>
    <submittedName>
        <fullName evidence="1">Uncharacterized protein</fullName>
    </submittedName>
</protein>
<evidence type="ECO:0000313" key="1">
    <source>
        <dbReference type="EMBL" id="RCI14889.1"/>
    </source>
</evidence>
<proteinExistence type="predicted"/>
<name>A0A367LKG0_9HYPO</name>
<comment type="caution">
    <text evidence="1">The sequence shown here is derived from an EMBL/GenBank/DDBJ whole genome shotgun (WGS) entry which is preliminary data.</text>
</comment>